<sequence length="547" mass="62266">MTKARELDATEISQQRDDRDYEAMCWVMDRLQEDSEFEPFVEFIPEVVAGFDYSAKLLIHRLLNHGHDAQTQNRDNNLQRLDYRISSLLQSCMVVQSPKYNRSNDHRQLHPIQDKEIIYRRTETCLKAIWSLTMMSPLPISGQAPTVYLSRKEIRFDERTLNLIHILRRDIVQDMDLNGLTISTCTSVTRSLLDMFIDQSWVLENEIAEFVRRGRFSDERIQIAMAQKDFTRNQSVQQLLQQLERISYELEVVILETGSKRLLGSITPNAGIEEMSVTDSNFLHQMDGLLICLDRFVTAIVLGAHDENSDQSIDGTRLELTKEATAHIRKFRGIVYHSGVLLTMEFVKCVVERLKGNGGGSMQSRDERVLEMSENSNVDSLDLPLPYESLNTIRRLYLKLFQDSEHLHPTGPLDLPAADPTGPSTSLDSPVTATPALDTLAPLSSPFRIYPEIRTLLLIYLEDALDPVYQRGGKIQEGMANVLLGLLGMVVDSEDSAYQVDDPGEKDQKKVQHNSNINKARKVTQRYTEEFPASETATRLLAKFDGI</sequence>
<proteinExistence type="predicted"/>
<dbReference type="Proteomes" id="UP001498398">
    <property type="component" value="Unassembled WGS sequence"/>
</dbReference>
<evidence type="ECO:0008006" key="3">
    <source>
        <dbReference type="Google" id="ProtNLM"/>
    </source>
</evidence>
<evidence type="ECO:0000313" key="2">
    <source>
        <dbReference type="Proteomes" id="UP001498398"/>
    </source>
</evidence>
<dbReference type="EMBL" id="JBANRG010000003">
    <property type="protein sequence ID" value="KAK7468657.1"/>
    <property type="molecule type" value="Genomic_DNA"/>
</dbReference>
<keyword evidence="2" id="KW-1185">Reference proteome</keyword>
<gene>
    <name evidence="1" type="ORF">VKT23_003161</name>
</gene>
<reference evidence="1 2" key="1">
    <citation type="submission" date="2024-01" db="EMBL/GenBank/DDBJ databases">
        <title>A draft genome for the cacao thread blight pathogen Marasmiellus scandens.</title>
        <authorList>
            <person name="Baruah I.K."/>
            <person name="Leung J."/>
            <person name="Bukari Y."/>
            <person name="Amoako-Attah I."/>
            <person name="Meinhardt L.W."/>
            <person name="Bailey B.A."/>
            <person name="Cohen S.P."/>
        </authorList>
    </citation>
    <scope>NUCLEOTIDE SEQUENCE [LARGE SCALE GENOMIC DNA]</scope>
    <source>
        <strain evidence="1 2">GH-19</strain>
    </source>
</reference>
<name>A0ABR1JWD2_9AGAR</name>
<evidence type="ECO:0000313" key="1">
    <source>
        <dbReference type="EMBL" id="KAK7468657.1"/>
    </source>
</evidence>
<comment type="caution">
    <text evidence="1">The sequence shown here is derived from an EMBL/GenBank/DDBJ whole genome shotgun (WGS) entry which is preliminary data.</text>
</comment>
<accession>A0ABR1JWD2</accession>
<protein>
    <recommendedName>
        <fullName evidence="3">Exocyst complex component Sec8</fullName>
    </recommendedName>
</protein>
<organism evidence="1 2">
    <name type="scientific">Marasmiellus scandens</name>
    <dbReference type="NCBI Taxonomy" id="2682957"/>
    <lineage>
        <taxon>Eukaryota</taxon>
        <taxon>Fungi</taxon>
        <taxon>Dikarya</taxon>
        <taxon>Basidiomycota</taxon>
        <taxon>Agaricomycotina</taxon>
        <taxon>Agaricomycetes</taxon>
        <taxon>Agaricomycetidae</taxon>
        <taxon>Agaricales</taxon>
        <taxon>Marasmiineae</taxon>
        <taxon>Omphalotaceae</taxon>
        <taxon>Marasmiellus</taxon>
    </lineage>
</organism>